<dbReference type="GO" id="GO:0160107">
    <property type="term" value="F:tRNA (adenine(58)-N1)-methyltransferase activity"/>
    <property type="evidence" value="ECO:0007669"/>
    <property type="project" value="UniProtKB-EC"/>
</dbReference>
<evidence type="ECO:0000256" key="1">
    <source>
        <dbReference type="ARBA" id="ARBA00004123"/>
    </source>
</evidence>
<dbReference type="Pfam" id="PF08704">
    <property type="entry name" value="GCD14"/>
    <property type="match status" value="1"/>
</dbReference>
<dbReference type="EC" id="2.1.1.220" evidence="2 8"/>
<dbReference type="Gene3D" id="3.40.50.150">
    <property type="entry name" value="Vaccinia Virus protein VP39"/>
    <property type="match status" value="1"/>
</dbReference>
<evidence type="ECO:0000259" key="10">
    <source>
        <dbReference type="Pfam" id="PF08704"/>
    </source>
</evidence>
<accession>I7J8Z8</accession>
<sequence length="279" mass="30427">MVTIPSKGELAILYGGPNLVYLIRLDGDSAIQTARGIVSSKDCIGKPFGTKISVGKSGNWFVLLPPFPGLVTLGLVHHTQILYRCDIAFIALLLDVKPGDVVVESGTGSGSMSYSLSCLVSPGGTLHSFEYHKQRSEDARALCDALKQDCLKIYNRDVVQDGFIIPNVLDMNGADSAFLDLPSPWNAISHVHDILKPLGRCVNFSPCIEQVQRVVISFKMKNFEDIRTFEVVCKPWGVKVCGKINSYQIPYYSHTGYITVATKSPVKPSTCAITAKITT</sequence>
<reference evidence="11 12" key="3">
    <citation type="journal article" date="2016" name="Sci. Rep.">
        <title>Genome-wide diversity and gene expression profiling of Babesia microti isolates identify polymorphic genes that mediate host-pathogen interactions.</title>
        <authorList>
            <person name="Silva J.C."/>
            <person name="Cornillot E."/>
            <person name="McCracken C."/>
            <person name="Usmani-Brown S."/>
            <person name="Dwivedi A."/>
            <person name="Ifeonu O.O."/>
            <person name="Crabtree J."/>
            <person name="Gotia H.T."/>
            <person name="Virji A.Z."/>
            <person name="Reynes C."/>
            <person name="Colinge J."/>
            <person name="Kumar V."/>
            <person name="Lawres L."/>
            <person name="Pazzi J.E."/>
            <person name="Pablo J.V."/>
            <person name="Hung C."/>
            <person name="Brancato J."/>
            <person name="Kumari P."/>
            <person name="Orvis J."/>
            <person name="Tretina K."/>
            <person name="Chibucos M."/>
            <person name="Ott S."/>
            <person name="Sadzewicz L."/>
            <person name="Sengamalay N."/>
            <person name="Shetty A.C."/>
            <person name="Su Q."/>
            <person name="Tallon L."/>
            <person name="Fraser C.M."/>
            <person name="Frutos R."/>
            <person name="Molina D.M."/>
            <person name="Krause P.J."/>
            <person name="Ben Mamoun C."/>
        </authorList>
    </citation>
    <scope>NUCLEOTIDE SEQUENCE [LARGE SCALE GENOMIC DNA]</scope>
    <source>
        <strain evidence="11 12">RI</strain>
    </source>
</reference>
<dbReference type="InterPro" id="IPR049470">
    <property type="entry name" value="TRM61_C"/>
</dbReference>
<keyword evidence="4 8" id="KW-0808">Transferase</keyword>
<evidence type="ECO:0000256" key="2">
    <source>
        <dbReference type="ARBA" id="ARBA00012796"/>
    </source>
</evidence>
<dbReference type="Gene3D" id="3.10.330.20">
    <property type="match status" value="1"/>
</dbReference>
<dbReference type="GeneID" id="24423714"/>
<dbReference type="PANTHER" id="PTHR12133">
    <property type="entry name" value="TRNA (ADENINE(58)-N(1))-METHYLTRANSFERASE"/>
    <property type="match status" value="1"/>
</dbReference>
<dbReference type="InterPro" id="IPR029063">
    <property type="entry name" value="SAM-dependent_MTases_sf"/>
</dbReference>
<keyword evidence="6 8" id="KW-0819">tRNA processing</keyword>
<keyword evidence="3 8" id="KW-0489">Methyltransferase</keyword>
<dbReference type="GO" id="GO:0005634">
    <property type="term" value="C:nucleus"/>
    <property type="evidence" value="ECO:0007669"/>
    <property type="project" value="UniProtKB-SubCell"/>
</dbReference>
<evidence type="ECO:0000313" key="11">
    <source>
        <dbReference type="EMBL" id="CCF73094.1"/>
    </source>
</evidence>
<gene>
    <name evidence="11" type="ORF">BMR1_01G03195</name>
</gene>
<dbReference type="VEuPathDB" id="PiroplasmaDB:BMR1_01G03195"/>
<dbReference type="RefSeq" id="XP_012647703.1">
    <property type="nucleotide sequence ID" value="XM_012792249.1"/>
</dbReference>
<protein>
    <recommendedName>
        <fullName evidence="2 8">tRNA (adenine(58)-N(1))-methyltransferase</fullName>
        <ecNumber evidence="2 8">2.1.1.220</ecNumber>
    </recommendedName>
</protein>
<dbReference type="GO" id="GO:0030488">
    <property type="term" value="P:tRNA methylation"/>
    <property type="evidence" value="ECO:0007669"/>
    <property type="project" value="InterPro"/>
</dbReference>
<evidence type="ECO:0000313" key="12">
    <source>
        <dbReference type="Proteomes" id="UP000002899"/>
    </source>
</evidence>
<dbReference type="GO" id="GO:0031515">
    <property type="term" value="C:tRNA (m1A) methyltransferase complex"/>
    <property type="evidence" value="ECO:0007669"/>
    <property type="project" value="UniProtKB-UniRule"/>
</dbReference>
<keyword evidence="7" id="KW-0539">Nucleus</keyword>
<dbReference type="SUPFAM" id="SSF53335">
    <property type="entry name" value="S-adenosyl-L-methionine-dependent methyltransferases"/>
    <property type="match status" value="1"/>
</dbReference>
<feature type="binding site" evidence="9">
    <location>
        <position position="157"/>
    </location>
    <ligand>
        <name>S-adenosyl-L-methionine</name>
        <dbReference type="ChEBI" id="CHEBI:59789"/>
    </ligand>
</feature>
<feature type="binding site" evidence="9">
    <location>
        <position position="180"/>
    </location>
    <ligand>
        <name>S-adenosyl-L-methionine</name>
        <dbReference type="ChEBI" id="CHEBI:59789"/>
    </ligand>
</feature>
<reference evidence="11 12" key="2">
    <citation type="journal article" date="2013" name="PLoS ONE">
        <title>Whole genome mapping and re-organization of the nuclear and mitochondrial genomes of Babesia microti isolates.</title>
        <authorList>
            <person name="Cornillot E."/>
            <person name="Dassouli A."/>
            <person name="Garg A."/>
            <person name="Pachikara N."/>
            <person name="Randazzo S."/>
            <person name="Depoix D."/>
            <person name="Carcy B."/>
            <person name="Delbecq S."/>
            <person name="Frutos R."/>
            <person name="Silva J.C."/>
            <person name="Sutton R."/>
            <person name="Krause P.J."/>
            <person name="Mamoun C.B."/>
        </authorList>
    </citation>
    <scope>NUCLEOTIDE SEQUENCE [LARGE SCALE GENOMIC DNA]</scope>
    <source>
        <strain evidence="11 12">RI</strain>
    </source>
</reference>
<organism evidence="11 12">
    <name type="scientific">Babesia microti (strain RI)</name>
    <dbReference type="NCBI Taxonomy" id="1133968"/>
    <lineage>
        <taxon>Eukaryota</taxon>
        <taxon>Sar</taxon>
        <taxon>Alveolata</taxon>
        <taxon>Apicomplexa</taxon>
        <taxon>Aconoidasida</taxon>
        <taxon>Piroplasmida</taxon>
        <taxon>Babesiidae</taxon>
        <taxon>Babesia</taxon>
    </lineage>
</organism>
<feature type="binding site" evidence="9">
    <location>
        <position position="130"/>
    </location>
    <ligand>
        <name>S-adenosyl-L-methionine</name>
        <dbReference type="ChEBI" id="CHEBI:59789"/>
    </ligand>
</feature>
<evidence type="ECO:0000256" key="9">
    <source>
        <dbReference type="PIRSR" id="PIRSR017269-1"/>
    </source>
</evidence>
<dbReference type="InterPro" id="IPR014816">
    <property type="entry name" value="tRNA_MeTrfase_Gcd14"/>
</dbReference>
<reference evidence="11 12" key="1">
    <citation type="journal article" date="2012" name="Nucleic Acids Res.">
        <title>Sequencing of the smallest Apicomplexan genome from the human pathogen Babesia microti.</title>
        <authorList>
            <person name="Cornillot E."/>
            <person name="Hadj-Kaddour K."/>
            <person name="Dassouli A."/>
            <person name="Noel B."/>
            <person name="Ranwez V."/>
            <person name="Vacherie B."/>
            <person name="Augagneur Y."/>
            <person name="Bres V."/>
            <person name="Duclos A."/>
            <person name="Randazzo S."/>
            <person name="Carcy B."/>
            <person name="Debierre-Grockiego F."/>
            <person name="Delbecq S."/>
            <person name="Moubri-Menage K."/>
            <person name="Shams-Eldin H."/>
            <person name="Usmani-Brown S."/>
            <person name="Bringaud F."/>
            <person name="Wincker P."/>
            <person name="Vivares C.P."/>
            <person name="Schwarz R.T."/>
            <person name="Schetters T.P."/>
            <person name="Krause P.J."/>
            <person name="Gorenflot A."/>
            <person name="Berry V."/>
            <person name="Barbe V."/>
            <person name="Ben Mamoun C."/>
        </authorList>
    </citation>
    <scope>NUCLEOTIDE SEQUENCE [LARGE SCALE GENOMIC DNA]</scope>
    <source>
        <strain evidence="11 12">RI</strain>
    </source>
</reference>
<dbReference type="KEGG" id="bmic:BMR1_01G03195"/>
<keyword evidence="12" id="KW-1185">Reference proteome</keyword>
<evidence type="ECO:0000256" key="8">
    <source>
        <dbReference type="PIRNR" id="PIRNR017269"/>
    </source>
</evidence>
<feature type="domain" description="tRNA (adenine(58)-N(1))-methyltransferase catalytic subunit TRM61 C-terminal" evidence="10">
    <location>
        <begin position="60"/>
        <end position="240"/>
    </location>
</feature>
<dbReference type="Proteomes" id="UP000002899">
    <property type="component" value="Chromosome I"/>
</dbReference>
<comment type="subcellular location">
    <subcellularLocation>
        <location evidence="1">Nucleus</location>
    </subcellularLocation>
</comment>
<evidence type="ECO:0000256" key="7">
    <source>
        <dbReference type="ARBA" id="ARBA00023242"/>
    </source>
</evidence>
<name>I7J8Z8_BABMR</name>
<dbReference type="PIRSF" id="PIRSF017269">
    <property type="entry name" value="GCD14"/>
    <property type="match status" value="1"/>
</dbReference>
<evidence type="ECO:0000256" key="4">
    <source>
        <dbReference type="ARBA" id="ARBA00022679"/>
    </source>
</evidence>
<comment type="catalytic activity">
    <reaction evidence="8">
        <text>adenosine(58) in tRNA + S-adenosyl-L-methionine = N(1)-methyladenosine(58) in tRNA + S-adenosyl-L-homocysteine + H(+)</text>
        <dbReference type="Rhea" id="RHEA:43152"/>
        <dbReference type="Rhea" id="RHEA-COMP:10365"/>
        <dbReference type="Rhea" id="RHEA-COMP:10366"/>
        <dbReference type="ChEBI" id="CHEBI:15378"/>
        <dbReference type="ChEBI" id="CHEBI:57856"/>
        <dbReference type="ChEBI" id="CHEBI:59789"/>
        <dbReference type="ChEBI" id="CHEBI:74411"/>
        <dbReference type="ChEBI" id="CHEBI:74491"/>
        <dbReference type="EC" id="2.1.1.220"/>
    </reaction>
</comment>
<dbReference type="EMBL" id="FO082871">
    <property type="protein sequence ID" value="CCF73094.1"/>
    <property type="molecule type" value="Genomic_DNA"/>
</dbReference>
<dbReference type="PANTHER" id="PTHR12133:SF2">
    <property type="entry name" value="TRNA (ADENINE(58)-N(1))-METHYLTRANSFERASE CATALYTIC SUBUNIT TRMT61A"/>
    <property type="match status" value="1"/>
</dbReference>
<dbReference type="PROSITE" id="PS51620">
    <property type="entry name" value="SAM_TRM61"/>
    <property type="match status" value="1"/>
</dbReference>
<evidence type="ECO:0000256" key="6">
    <source>
        <dbReference type="ARBA" id="ARBA00022694"/>
    </source>
</evidence>
<comment type="similarity">
    <text evidence="8">Belongs to the class I-like SAM-binding methyltransferase superfamily. TRM61 family.</text>
</comment>
<dbReference type="AlphaFoldDB" id="I7J8Z8"/>
<dbReference type="OMA" id="RPDHRMI"/>
<evidence type="ECO:0000256" key="5">
    <source>
        <dbReference type="ARBA" id="ARBA00022691"/>
    </source>
</evidence>
<evidence type="ECO:0000256" key="3">
    <source>
        <dbReference type="ARBA" id="ARBA00022603"/>
    </source>
</evidence>
<keyword evidence="5 8" id="KW-0949">S-adenosyl-L-methionine</keyword>
<dbReference type="OrthoDB" id="1925287at2759"/>
<proteinExistence type="inferred from homology"/>